<feature type="compositionally biased region" description="Low complexity" evidence="9">
    <location>
        <begin position="831"/>
        <end position="859"/>
    </location>
</feature>
<reference evidence="12 13" key="1">
    <citation type="submission" date="2022-01" db="EMBL/GenBank/DDBJ databases">
        <title>A high-quality chromosome-level genome assembly of rohu carp, Labeo rohita.</title>
        <authorList>
            <person name="Arick M.A. II"/>
            <person name="Hsu C.-Y."/>
            <person name="Magbanua Z."/>
            <person name="Pechanova O."/>
            <person name="Grover C."/>
            <person name="Miller E."/>
            <person name="Thrash A."/>
            <person name="Ezzel L."/>
            <person name="Alam S."/>
            <person name="Benzie J."/>
            <person name="Hamilton M."/>
            <person name="Karsi A."/>
            <person name="Lawrence M.L."/>
            <person name="Peterson D.G."/>
        </authorList>
    </citation>
    <scope>NUCLEOTIDE SEQUENCE [LARGE SCALE GENOMIC DNA]</scope>
    <source>
        <strain evidence="13">BAU-BD-2019</strain>
        <tissue evidence="12">Blood</tissue>
    </source>
</reference>
<dbReference type="InterPro" id="IPR004826">
    <property type="entry name" value="bZIP_Maf"/>
</dbReference>
<keyword evidence="7" id="KW-0539">Nucleus</keyword>
<dbReference type="InterPro" id="IPR017984">
    <property type="entry name" value="Chromo_dom_subgr"/>
</dbReference>
<comment type="similarity">
    <text evidence="2">Belongs to the bZIP family. CNC subfamily.</text>
</comment>
<dbReference type="Pfam" id="PF01393">
    <property type="entry name" value="Chromo_shadow"/>
    <property type="match status" value="1"/>
</dbReference>
<feature type="compositionally biased region" description="Acidic residues" evidence="9">
    <location>
        <begin position="767"/>
        <end position="778"/>
    </location>
</feature>
<dbReference type="Gene3D" id="2.40.50.40">
    <property type="match status" value="2"/>
</dbReference>
<keyword evidence="4" id="KW-0238">DNA-binding</keyword>
<dbReference type="PROSITE" id="PS00598">
    <property type="entry name" value="CHROMO_1"/>
    <property type="match status" value="1"/>
</dbReference>
<dbReference type="Gene3D" id="1.10.880.10">
    <property type="entry name" value="Transcription factor, Skn-1-like, DNA-binding domain"/>
    <property type="match status" value="1"/>
</dbReference>
<evidence type="ECO:0000256" key="8">
    <source>
        <dbReference type="SAM" id="Coils"/>
    </source>
</evidence>
<evidence type="ECO:0000313" key="12">
    <source>
        <dbReference type="EMBL" id="KAI2649539.1"/>
    </source>
</evidence>
<dbReference type="Proteomes" id="UP000830375">
    <property type="component" value="Unassembled WGS sequence"/>
</dbReference>
<evidence type="ECO:0000256" key="5">
    <source>
        <dbReference type="ARBA" id="ARBA00023159"/>
    </source>
</evidence>
<dbReference type="InterPro" id="IPR047167">
    <property type="entry name" value="NFE2-like"/>
</dbReference>
<feature type="domain" description="Chromo" evidence="10">
    <location>
        <begin position="779"/>
        <end position="837"/>
    </location>
</feature>
<protein>
    <submittedName>
        <fullName evidence="12">Uncharacterized protein</fullName>
    </submittedName>
</protein>
<dbReference type="InterPro" id="IPR016197">
    <property type="entry name" value="Chromo-like_dom_sf"/>
</dbReference>
<comment type="subcellular location">
    <subcellularLocation>
        <location evidence="1">Nucleus</location>
    </subcellularLocation>
</comment>
<evidence type="ECO:0000256" key="2">
    <source>
        <dbReference type="ARBA" id="ARBA00008157"/>
    </source>
</evidence>
<dbReference type="PROSITE" id="PS50013">
    <property type="entry name" value="CHROMO_2"/>
    <property type="match status" value="2"/>
</dbReference>
<gene>
    <name evidence="12" type="ORF">H4Q32_015510</name>
</gene>
<dbReference type="PROSITE" id="PS00036">
    <property type="entry name" value="BZIP_BASIC"/>
    <property type="match status" value="1"/>
</dbReference>
<dbReference type="SMART" id="SM00298">
    <property type="entry name" value="CHROMO"/>
    <property type="match status" value="2"/>
</dbReference>
<dbReference type="InterPro" id="IPR000953">
    <property type="entry name" value="Chromo/chromo_shadow_dom"/>
</dbReference>
<evidence type="ECO:0000256" key="9">
    <source>
        <dbReference type="SAM" id="MobiDB-lite"/>
    </source>
</evidence>
<proteinExistence type="inferred from homology"/>
<feature type="region of interest" description="Disordered" evidence="9">
    <location>
        <begin position="755"/>
        <end position="778"/>
    </location>
</feature>
<dbReference type="PROSITE" id="PS50217">
    <property type="entry name" value="BZIP"/>
    <property type="match status" value="1"/>
</dbReference>
<feature type="region of interest" description="Disordered" evidence="9">
    <location>
        <begin position="709"/>
        <end position="728"/>
    </location>
</feature>
<dbReference type="InterPro" id="IPR008251">
    <property type="entry name" value="Chromo_shadow_dom"/>
</dbReference>
<dbReference type="CDD" id="cd18655">
    <property type="entry name" value="CSD_HP1alpha_Cbx5"/>
    <property type="match status" value="1"/>
</dbReference>
<feature type="coiled-coil region" evidence="8">
    <location>
        <begin position="466"/>
        <end position="500"/>
    </location>
</feature>
<keyword evidence="8" id="KW-0175">Coiled coil</keyword>
<evidence type="ECO:0000259" key="10">
    <source>
        <dbReference type="PROSITE" id="PS50013"/>
    </source>
</evidence>
<evidence type="ECO:0000256" key="1">
    <source>
        <dbReference type="ARBA" id="ARBA00004123"/>
    </source>
</evidence>
<dbReference type="InterPro" id="IPR023780">
    <property type="entry name" value="Chromo_domain"/>
</dbReference>
<feature type="domain" description="Chromo" evidence="10">
    <location>
        <begin position="893"/>
        <end position="951"/>
    </location>
</feature>
<keyword evidence="3" id="KW-0805">Transcription regulation</keyword>
<dbReference type="CDD" id="cd18651">
    <property type="entry name" value="CD_HP1alpha_Cbx5"/>
    <property type="match status" value="1"/>
</dbReference>
<evidence type="ECO:0000256" key="7">
    <source>
        <dbReference type="ARBA" id="ARBA00023242"/>
    </source>
</evidence>
<keyword evidence="5" id="KW-0010">Activator</keyword>
<dbReference type="Pfam" id="PF03131">
    <property type="entry name" value="bZIP_Maf"/>
    <property type="match status" value="1"/>
</dbReference>
<keyword evidence="13" id="KW-1185">Reference proteome</keyword>
<evidence type="ECO:0000256" key="4">
    <source>
        <dbReference type="ARBA" id="ARBA00023125"/>
    </source>
</evidence>
<dbReference type="PANTHER" id="PTHR24411">
    <property type="entry name" value="NUCLEAR FACTOR ERYTHROID 2-RELATED FACTOR"/>
    <property type="match status" value="1"/>
</dbReference>
<dbReference type="InterPro" id="IPR008917">
    <property type="entry name" value="TF_DNA-bd_sf"/>
</dbReference>
<evidence type="ECO:0000256" key="3">
    <source>
        <dbReference type="ARBA" id="ARBA00023015"/>
    </source>
</evidence>
<feature type="region of interest" description="Disordered" evidence="9">
    <location>
        <begin position="830"/>
        <end position="881"/>
    </location>
</feature>
<dbReference type="SUPFAM" id="SSF54160">
    <property type="entry name" value="Chromo domain-like"/>
    <property type="match status" value="2"/>
</dbReference>
<evidence type="ECO:0000313" key="13">
    <source>
        <dbReference type="Proteomes" id="UP000830375"/>
    </source>
</evidence>
<sequence>MDIIIVILACHECQTWRWLGIPSVSQCGHGCVRAVRPLWLEPVAAEGEESGGKGMWLSRVGGWVLGIKAWEVPSLWFLAGAHLFGRCQPPTSIIMGLANPGRLHGEVSMSTNVTGFRTHRSPQHLEMDLAWQELMAITELQEFEVPNENPFEAIPYLSMEPMVSQGGFAMTQPQPEPIPATCDAHPAGVYENAYPEMMPPYQRLNPHMDMHYGLPVPGGHGSSRMLANTQALHPPLMSLLEHMNMTTRSHGIAKDGVINLHGTGQLKQVCVDDLESDSGLSLGSSPPLASPENAVHGVPSYLPADGAVGYAEGESIGEQCRMRPSLLGPLDYQQSYSSYPGTSFSTTANMQPMNQQTYQPIASMKQPVLPTALHDLQLNSSGLTRLGSYQSTYPKPKSSSVPVPLSRDERRALALKIPFSLDKIVNLPVDDFNELLTQFTLSDAQLALVRDIRRRGKNKVAAQNCRKRKLENIVHLENELGQLRAQREHLSRERLDFQQNLAIIKCRLSDLYTQVFSQLRDEEGHPYSVDEYSLQQTNDGNIYLVPRNTALEAATTAVAATITTTTSLVAITMPSSSATTAISTVSTIVARTTTITTWRKQRNTLRLFNQLVIQALSAMNPEQQTLFGGSRGTRAHPIVRLFLARERLARAHADWLDAPLDGCIRDRQQTPVCREKAAAASASLSNTNKKTSKNISNELLARQTGAINGASEANGSSECSNQESSLHFKRSHPPIEYMETLSSPDQGVTQVKIHSESAMGKKNQNREDDEAASSDEEEYVVEKVLDRRVVKGRVEYFLKWKGFTDKHNTWEPEKNLDCPELISEFMKTYKKGSSGSTPTSKPSSTGASSARPKDSSSSTSKRKNSEEENGSSSKPKKKKEDEILVARGFERGLEPEKIIGATDSCGDLMFLMKWKDSDEADLVLAKEANHKCPQIVIAFYEERLTWHEDGDKKEKSATATFGLLVSVACSSFMASAPHSPELRRGGV</sequence>
<dbReference type="CDD" id="cd14720">
    <property type="entry name" value="bZIP_NFE2-like"/>
    <property type="match status" value="1"/>
</dbReference>
<dbReference type="PRINTS" id="PR00504">
    <property type="entry name" value="CHROMODOMAIN"/>
</dbReference>
<comment type="caution">
    <text evidence="12">The sequence shown here is derived from an EMBL/GenBank/DDBJ whole genome shotgun (WGS) entry which is preliminary data.</text>
</comment>
<keyword evidence="6" id="KW-0804">Transcription</keyword>
<evidence type="ECO:0000256" key="6">
    <source>
        <dbReference type="ARBA" id="ARBA00023163"/>
    </source>
</evidence>
<dbReference type="EMBL" id="JACTAM010000023">
    <property type="protein sequence ID" value="KAI2649539.1"/>
    <property type="molecule type" value="Genomic_DNA"/>
</dbReference>
<dbReference type="SMART" id="SM00338">
    <property type="entry name" value="BRLZ"/>
    <property type="match status" value="1"/>
</dbReference>
<accession>A0ABQ8LFR5</accession>
<organism evidence="12 13">
    <name type="scientific">Labeo rohita</name>
    <name type="common">Indian major carp</name>
    <name type="synonym">Cyprinus rohita</name>
    <dbReference type="NCBI Taxonomy" id="84645"/>
    <lineage>
        <taxon>Eukaryota</taxon>
        <taxon>Metazoa</taxon>
        <taxon>Chordata</taxon>
        <taxon>Craniata</taxon>
        <taxon>Vertebrata</taxon>
        <taxon>Euteleostomi</taxon>
        <taxon>Actinopterygii</taxon>
        <taxon>Neopterygii</taxon>
        <taxon>Teleostei</taxon>
        <taxon>Ostariophysi</taxon>
        <taxon>Cypriniformes</taxon>
        <taxon>Cyprinidae</taxon>
        <taxon>Labeoninae</taxon>
        <taxon>Labeonini</taxon>
        <taxon>Labeo</taxon>
    </lineage>
</organism>
<dbReference type="InterPro" id="IPR004827">
    <property type="entry name" value="bZIP"/>
</dbReference>
<dbReference type="PANTHER" id="PTHR24411:SF26">
    <property type="entry name" value="TRANSCRIPTION FACTOR NF-E2 45 KDA SUBUNIT"/>
    <property type="match status" value="1"/>
</dbReference>
<name>A0ABQ8LFR5_LABRO</name>
<feature type="compositionally biased region" description="Polar residues" evidence="9">
    <location>
        <begin position="711"/>
        <end position="725"/>
    </location>
</feature>
<dbReference type="InterPro" id="IPR023779">
    <property type="entry name" value="Chromodomain_CS"/>
</dbReference>
<feature type="domain" description="BZIP" evidence="11">
    <location>
        <begin position="448"/>
        <end position="511"/>
    </location>
</feature>
<evidence type="ECO:0000259" key="11">
    <source>
        <dbReference type="PROSITE" id="PS50217"/>
    </source>
</evidence>
<dbReference type="SMART" id="SM00300">
    <property type="entry name" value="ChSh"/>
    <property type="match status" value="1"/>
</dbReference>
<dbReference type="Pfam" id="PF00385">
    <property type="entry name" value="Chromo"/>
    <property type="match status" value="1"/>
</dbReference>
<dbReference type="SUPFAM" id="SSF47454">
    <property type="entry name" value="A DNA-binding domain in eukaryotic transcription factors"/>
    <property type="match status" value="1"/>
</dbReference>